<evidence type="ECO:0000313" key="7">
    <source>
        <dbReference type="Proteomes" id="UP000198555"/>
    </source>
</evidence>
<accession>A0A1H6K4F5</accession>
<dbReference type="STRING" id="420404.SAMN05421793_12110"/>
<dbReference type="InterPro" id="IPR015422">
    <property type="entry name" value="PyrdxlP-dep_Trfase_small"/>
</dbReference>
<gene>
    <name evidence="6" type="ORF">SAMN05421793_12110</name>
</gene>
<evidence type="ECO:0000256" key="4">
    <source>
        <dbReference type="ARBA" id="ARBA00022898"/>
    </source>
</evidence>
<evidence type="ECO:0000256" key="1">
    <source>
        <dbReference type="ARBA" id="ARBA00007970"/>
    </source>
</evidence>
<dbReference type="InterPro" id="IPR015424">
    <property type="entry name" value="PyrdxlP-dep_Trfase"/>
</dbReference>
<dbReference type="Proteomes" id="UP000198555">
    <property type="component" value="Unassembled WGS sequence"/>
</dbReference>
<dbReference type="EMBL" id="FNWX01000021">
    <property type="protein sequence ID" value="SEH69775.1"/>
    <property type="molecule type" value="Genomic_DNA"/>
</dbReference>
<dbReference type="InterPro" id="IPR015421">
    <property type="entry name" value="PyrdxlP-dep_Trfase_major"/>
</dbReference>
<keyword evidence="7" id="KW-1185">Reference proteome</keyword>
<dbReference type="Gene3D" id="3.40.640.10">
    <property type="entry name" value="Type I PLP-dependent aspartate aminotransferase-like (Major domain)"/>
    <property type="match status" value="1"/>
</dbReference>
<dbReference type="InterPro" id="IPR050106">
    <property type="entry name" value="HistidinolP_aminotransfase"/>
</dbReference>
<reference evidence="7" key="1">
    <citation type="submission" date="2016-10" db="EMBL/GenBank/DDBJ databases">
        <authorList>
            <person name="Varghese N."/>
            <person name="Submissions S."/>
        </authorList>
    </citation>
    <scope>NUCLEOTIDE SEQUENCE [LARGE SCALE GENOMIC DNA]</scope>
    <source>
        <strain evidence="7">DSM 19326</strain>
    </source>
</reference>
<evidence type="ECO:0000259" key="5">
    <source>
        <dbReference type="Pfam" id="PF00155"/>
    </source>
</evidence>
<feature type="domain" description="Aminotransferase class I/classII large" evidence="5">
    <location>
        <begin position="60"/>
        <end position="381"/>
    </location>
</feature>
<keyword evidence="4" id="KW-0663">Pyridoxal phosphate</keyword>
<evidence type="ECO:0000256" key="2">
    <source>
        <dbReference type="ARBA" id="ARBA00022576"/>
    </source>
</evidence>
<dbReference type="SUPFAM" id="SSF53383">
    <property type="entry name" value="PLP-dependent transferases"/>
    <property type="match status" value="1"/>
</dbReference>
<name>A0A1H6K4F5_9FLAO</name>
<dbReference type="Pfam" id="PF00155">
    <property type="entry name" value="Aminotran_1_2"/>
    <property type="match status" value="1"/>
</dbReference>
<dbReference type="PANTHER" id="PTHR43643">
    <property type="entry name" value="HISTIDINOL-PHOSPHATE AMINOTRANSFERASE 2"/>
    <property type="match status" value="1"/>
</dbReference>
<dbReference type="GO" id="GO:0030170">
    <property type="term" value="F:pyridoxal phosphate binding"/>
    <property type="evidence" value="ECO:0007669"/>
    <property type="project" value="InterPro"/>
</dbReference>
<proteinExistence type="inferred from homology"/>
<dbReference type="PANTHER" id="PTHR43643:SF3">
    <property type="entry name" value="HISTIDINOL-PHOSPHATE AMINOTRANSFERASE"/>
    <property type="match status" value="1"/>
</dbReference>
<comment type="similarity">
    <text evidence="1">Belongs to the class-II pyridoxal-phosphate-dependent aminotransferase family. Histidinol-phosphate aminotransferase subfamily.</text>
</comment>
<evidence type="ECO:0000313" key="6">
    <source>
        <dbReference type="EMBL" id="SEH69775.1"/>
    </source>
</evidence>
<keyword evidence="3 6" id="KW-0808">Transferase</keyword>
<dbReference type="InterPro" id="IPR004839">
    <property type="entry name" value="Aminotransferase_I/II_large"/>
</dbReference>
<dbReference type="AlphaFoldDB" id="A0A1H6K4F5"/>
<dbReference type="CDD" id="cd00609">
    <property type="entry name" value="AAT_like"/>
    <property type="match status" value="1"/>
</dbReference>
<dbReference type="GO" id="GO:0008483">
    <property type="term" value="F:transaminase activity"/>
    <property type="evidence" value="ECO:0007669"/>
    <property type="project" value="UniProtKB-KW"/>
</dbReference>
<evidence type="ECO:0000256" key="3">
    <source>
        <dbReference type="ARBA" id="ARBA00022679"/>
    </source>
</evidence>
<protein>
    <submittedName>
        <fullName evidence="6">Histidinol-phosphate aminotransferase</fullName>
    </submittedName>
</protein>
<dbReference type="Gene3D" id="3.90.1150.10">
    <property type="entry name" value="Aspartate Aminotransferase, domain 1"/>
    <property type="match status" value="1"/>
</dbReference>
<sequence>MFYNILKCLNSEKLFSGMNINRRDWLKTAFLGSAALTLSPLEFLANETPNFNELKNSNETIRLCFNENPFGTSPKALEAMQKSLSLSSRYDFKLADVLCEKIAGNNNVKKENILVSAGSSFLLELITKYVSLDKGHIIIPDPSFTIFAPIAEFLGMSKSVIELNDKKKIDLEKMKNSIQKDTKLIYICNPNNPTGDLLSRLEIENFIKSIPDNIIVLVDEAYIEFTTQKSLSDLVDIYKNLIVTRTFSKLYGFAGARLGYAIGHPKMIENLKKLQSWSGAEISVVTMAGAIAAMDDQEFITKVLDNNKKVKDFTISEFNIRGIKTIPSSANFVYFSLENYKGDYFKKLKEAKILGGKTYEEKGKWTRISLGTIEEMRKYFDVIS</sequence>
<keyword evidence="2 6" id="KW-0032">Aminotransferase</keyword>
<organism evidence="6 7">
    <name type="scientific">Epilithonimonas hominis</name>
    <dbReference type="NCBI Taxonomy" id="420404"/>
    <lineage>
        <taxon>Bacteria</taxon>
        <taxon>Pseudomonadati</taxon>
        <taxon>Bacteroidota</taxon>
        <taxon>Flavobacteriia</taxon>
        <taxon>Flavobacteriales</taxon>
        <taxon>Weeksellaceae</taxon>
        <taxon>Chryseobacterium group</taxon>
        <taxon>Epilithonimonas</taxon>
    </lineage>
</organism>